<dbReference type="Gene3D" id="3.40.50.2300">
    <property type="match status" value="1"/>
</dbReference>
<dbReference type="InterPro" id="IPR052155">
    <property type="entry name" value="Biofilm_reg_signaling"/>
</dbReference>
<evidence type="ECO:0000313" key="8">
    <source>
        <dbReference type="Proteomes" id="UP000321816"/>
    </source>
</evidence>
<evidence type="ECO:0000256" key="1">
    <source>
        <dbReference type="PROSITE-ProRule" id="PRU00169"/>
    </source>
</evidence>
<dbReference type="SMART" id="SM00448">
    <property type="entry name" value="REC"/>
    <property type="match status" value="1"/>
</dbReference>
<keyword evidence="1" id="KW-0597">Phosphoprotein</keyword>
<dbReference type="InterPro" id="IPR011006">
    <property type="entry name" value="CheY-like_superfamily"/>
</dbReference>
<dbReference type="PROSITE" id="PS50113">
    <property type="entry name" value="PAC"/>
    <property type="match status" value="1"/>
</dbReference>
<evidence type="ECO:0000259" key="3">
    <source>
        <dbReference type="PROSITE" id="PS50112"/>
    </source>
</evidence>
<evidence type="ECO:0000259" key="2">
    <source>
        <dbReference type="PROSITE" id="PS50110"/>
    </source>
</evidence>
<dbReference type="PROSITE" id="PS50110">
    <property type="entry name" value="RESPONSE_REGULATORY"/>
    <property type="match status" value="1"/>
</dbReference>
<dbReference type="SMART" id="SM00267">
    <property type="entry name" value="GGDEF"/>
    <property type="match status" value="1"/>
</dbReference>
<dbReference type="SUPFAM" id="SSF55073">
    <property type="entry name" value="Nucleotide cyclase"/>
    <property type="match status" value="1"/>
</dbReference>
<dbReference type="NCBIfam" id="TIGR00229">
    <property type="entry name" value="sensory_box"/>
    <property type="match status" value="2"/>
</dbReference>
<dbReference type="InterPro" id="IPR000014">
    <property type="entry name" value="PAS"/>
</dbReference>
<feature type="modified residue" description="4-aspartylphosphate" evidence="1">
    <location>
        <position position="64"/>
    </location>
</feature>
<dbReference type="SUPFAM" id="SSF52172">
    <property type="entry name" value="CheY-like"/>
    <property type="match status" value="1"/>
</dbReference>
<feature type="domain" description="Response regulatory" evidence="2">
    <location>
        <begin position="15"/>
        <end position="129"/>
    </location>
</feature>
<dbReference type="Pfam" id="PF00990">
    <property type="entry name" value="GGDEF"/>
    <property type="match status" value="1"/>
</dbReference>
<dbReference type="Gene3D" id="3.30.70.270">
    <property type="match status" value="1"/>
</dbReference>
<dbReference type="Gene3D" id="3.20.20.450">
    <property type="entry name" value="EAL domain"/>
    <property type="match status" value="1"/>
</dbReference>
<dbReference type="KEGG" id="ahal:FTX54_002505"/>
<dbReference type="CDD" id="cd00130">
    <property type="entry name" value="PAS"/>
    <property type="match status" value="2"/>
</dbReference>
<organism evidence="7 8">
    <name type="scientific">Alkalicoccus halolimnae</name>
    <dbReference type="NCBI Taxonomy" id="1667239"/>
    <lineage>
        <taxon>Bacteria</taxon>
        <taxon>Bacillati</taxon>
        <taxon>Bacillota</taxon>
        <taxon>Bacilli</taxon>
        <taxon>Bacillales</taxon>
        <taxon>Bacillaceae</taxon>
        <taxon>Alkalicoccus</taxon>
    </lineage>
</organism>
<dbReference type="Pfam" id="PF13426">
    <property type="entry name" value="PAS_9"/>
    <property type="match status" value="2"/>
</dbReference>
<protein>
    <submittedName>
        <fullName evidence="7">EAL domain-containing protein</fullName>
    </submittedName>
</protein>
<proteinExistence type="predicted"/>
<dbReference type="InterPro" id="IPR000700">
    <property type="entry name" value="PAS-assoc_C"/>
</dbReference>
<dbReference type="Proteomes" id="UP000321816">
    <property type="component" value="Chromosome"/>
</dbReference>
<sequence length="840" mass="94287">MINNELEPIGNQRHHVIVVQKDLELNKRIQKELKNAGFSVSGVSSGVETIEQVEEKKDCLLVLDYFLTDMNGKELIEILASNQSAVPFILMKENTNVRNAGSMMAAGASGWIMKDENLLDLIPQKVKTVLKQVELTNNLSHSLKELVQQEKLFKQLTNLLPEAIFLLDEATILYSNNEGAKLLGSEESGLLTGKNIFDFVHVKRPQDFKNMMLVSGSNSLENTYFMRESFYRSDGKTLDVEVKAAPVFFKGQQAALAIIRDTTDYSVRGVSLKEKPNRNKLLSSSVENMSASIVITSAEHGHPIIYANPHFYEVTGYTPAEVLGLNCRLLQGEETDPATVRKIREAILNGKPITAEILNYRKNGASFWNELQLTPLFDTEGRVEHYIGLQRDVTDRREAEKQIEKMAYYDTLTALPNRRLFHLRLNESLKDRAQDGKHLAVMMIDLDRFKIINDSLGHNAGDIILKEVTSRLKQKIDMSSTLARLGGDEFILLLPLATSTEEVAAICRNLQNSMLLPFHVEGQMFNLSISIGVSLFPEDGTSSNTLIKNADIAMYRSKEQGRNMFQWFASSMNEKVLEKMVIEEAMRKCLTNNEFLLHYQAKMNLKTGKIDGAEALIRMPDGENGLISPSTFIPLAEETGLVVPIGEWVLQTACNQNKAWQEQGYPPMIMSVNLSARQFQQVNLVDQVKRALHVSGLEAEWLELELTESGIMRDITETFEKLQQLKALGIHISIDDFGTGFCSLSYLKNFPVDFLKIDQSFLTNVHEDKVNASIARSIISLGQSLGMKVIAEGVETEEQLIFLKEETCDSAQGYFIHKPCTASSFTQMLTACESADLSQR</sequence>
<dbReference type="Gene3D" id="3.30.450.20">
    <property type="entry name" value="PAS domain"/>
    <property type="match status" value="2"/>
</dbReference>
<dbReference type="CDD" id="cd01948">
    <property type="entry name" value="EAL"/>
    <property type="match status" value="1"/>
</dbReference>
<dbReference type="InterPro" id="IPR001610">
    <property type="entry name" value="PAC"/>
</dbReference>
<feature type="domain" description="GGDEF" evidence="6">
    <location>
        <begin position="437"/>
        <end position="570"/>
    </location>
</feature>
<dbReference type="PROSITE" id="PS50883">
    <property type="entry name" value="EAL"/>
    <property type="match status" value="1"/>
</dbReference>
<dbReference type="InterPro" id="IPR001789">
    <property type="entry name" value="Sig_transdc_resp-reg_receiver"/>
</dbReference>
<accession>A0AAJ8N2H6</accession>
<dbReference type="InterPro" id="IPR035965">
    <property type="entry name" value="PAS-like_dom_sf"/>
</dbReference>
<dbReference type="PROSITE" id="PS50887">
    <property type="entry name" value="GGDEF"/>
    <property type="match status" value="1"/>
</dbReference>
<dbReference type="SMART" id="SM00052">
    <property type="entry name" value="EAL"/>
    <property type="match status" value="1"/>
</dbReference>
<dbReference type="SMART" id="SM00086">
    <property type="entry name" value="PAC"/>
    <property type="match status" value="2"/>
</dbReference>
<feature type="domain" description="PAC" evidence="4">
    <location>
        <begin position="353"/>
        <end position="405"/>
    </location>
</feature>
<keyword evidence="8" id="KW-1185">Reference proteome</keyword>
<dbReference type="RefSeq" id="WP_187254561.1">
    <property type="nucleotide sequence ID" value="NZ_CP144914.1"/>
</dbReference>
<evidence type="ECO:0000259" key="5">
    <source>
        <dbReference type="PROSITE" id="PS50883"/>
    </source>
</evidence>
<evidence type="ECO:0000313" key="7">
    <source>
        <dbReference type="EMBL" id="WWD80455.1"/>
    </source>
</evidence>
<dbReference type="InterPro" id="IPR029787">
    <property type="entry name" value="Nucleotide_cyclase"/>
</dbReference>
<dbReference type="AlphaFoldDB" id="A0AAJ8N2H6"/>
<dbReference type="SUPFAM" id="SSF141868">
    <property type="entry name" value="EAL domain-like"/>
    <property type="match status" value="1"/>
</dbReference>
<dbReference type="PANTHER" id="PTHR44757">
    <property type="entry name" value="DIGUANYLATE CYCLASE DGCP"/>
    <property type="match status" value="1"/>
</dbReference>
<dbReference type="InterPro" id="IPR035919">
    <property type="entry name" value="EAL_sf"/>
</dbReference>
<dbReference type="PROSITE" id="PS50112">
    <property type="entry name" value="PAS"/>
    <property type="match status" value="1"/>
</dbReference>
<dbReference type="NCBIfam" id="TIGR00254">
    <property type="entry name" value="GGDEF"/>
    <property type="match status" value="1"/>
</dbReference>
<dbReference type="GO" id="GO:0000160">
    <property type="term" value="P:phosphorelay signal transduction system"/>
    <property type="evidence" value="ECO:0007669"/>
    <property type="project" value="InterPro"/>
</dbReference>
<name>A0AAJ8N2H6_9BACI</name>
<dbReference type="FunFam" id="3.30.70.270:FF:000001">
    <property type="entry name" value="Diguanylate cyclase domain protein"/>
    <property type="match status" value="1"/>
</dbReference>
<dbReference type="InterPro" id="IPR001633">
    <property type="entry name" value="EAL_dom"/>
</dbReference>
<dbReference type="InterPro" id="IPR043128">
    <property type="entry name" value="Rev_trsase/Diguanyl_cyclase"/>
</dbReference>
<dbReference type="Pfam" id="PF00072">
    <property type="entry name" value="Response_reg"/>
    <property type="match status" value="1"/>
</dbReference>
<dbReference type="EMBL" id="CP144914">
    <property type="protein sequence ID" value="WWD80455.1"/>
    <property type="molecule type" value="Genomic_DNA"/>
</dbReference>
<dbReference type="InterPro" id="IPR000160">
    <property type="entry name" value="GGDEF_dom"/>
</dbReference>
<gene>
    <name evidence="7" type="ORF">FTX54_002505</name>
</gene>
<dbReference type="Pfam" id="PF00563">
    <property type="entry name" value="EAL"/>
    <property type="match status" value="1"/>
</dbReference>
<reference evidence="7 8" key="1">
    <citation type="submission" date="2024-01" db="EMBL/GenBank/DDBJ databases">
        <title>Complete Genome Sequence of Alkalicoccus halolimnae BZ-SZ-XJ29T, a Moderately Halophilic Bacterium Isolated from a Salt Lake.</title>
        <authorList>
            <person name="Zhao B."/>
        </authorList>
    </citation>
    <scope>NUCLEOTIDE SEQUENCE [LARGE SCALE GENOMIC DNA]</scope>
    <source>
        <strain evidence="7 8">BZ-SZ-XJ29</strain>
    </source>
</reference>
<dbReference type="PANTHER" id="PTHR44757:SF2">
    <property type="entry name" value="BIOFILM ARCHITECTURE MAINTENANCE PROTEIN MBAA"/>
    <property type="match status" value="1"/>
</dbReference>
<dbReference type="CDD" id="cd01949">
    <property type="entry name" value="GGDEF"/>
    <property type="match status" value="1"/>
</dbReference>
<evidence type="ECO:0000259" key="4">
    <source>
        <dbReference type="PROSITE" id="PS50113"/>
    </source>
</evidence>
<evidence type="ECO:0000259" key="6">
    <source>
        <dbReference type="PROSITE" id="PS50887"/>
    </source>
</evidence>
<feature type="domain" description="EAL" evidence="5">
    <location>
        <begin position="579"/>
        <end position="833"/>
    </location>
</feature>
<dbReference type="SUPFAM" id="SSF55785">
    <property type="entry name" value="PYP-like sensor domain (PAS domain)"/>
    <property type="match status" value="2"/>
</dbReference>
<dbReference type="SMART" id="SM00091">
    <property type="entry name" value="PAS"/>
    <property type="match status" value="2"/>
</dbReference>
<feature type="domain" description="PAS" evidence="3">
    <location>
        <begin position="278"/>
        <end position="350"/>
    </location>
</feature>
<dbReference type="FunFam" id="3.20.20.450:FF:000001">
    <property type="entry name" value="Cyclic di-GMP phosphodiesterase yahA"/>
    <property type="match status" value="1"/>
</dbReference>
<dbReference type="CDD" id="cd00156">
    <property type="entry name" value="REC"/>
    <property type="match status" value="1"/>
</dbReference>